<feature type="domain" description="Glycosyltransferase 2-like" evidence="1">
    <location>
        <begin position="23"/>
        <end position="152"/>
    </location>
</feature>
<dbReference type="PANTHER" id="PTHR43179">
    <property type="entry name" value="RHAMNOSYLTRANSFERASE WBBL"/>
    <property type="match status" value="1"/>
</dbReference>
<dbReference type="Proteomes" id="UP000238217">
    <property type="component" value="Unassembled WGS sequence"/>
</dbReference>
<accession>A0A2T0YAF1</accession>
<organism evidence="2 3">
    <name type="scientific">Nesterenkonia sandarakina</name>
    <dbReference type="NCBI Taxonomy" id="272918"/>
    <lineage>
        <taxon>Bacteria</taxon>
        <taxon>Bacillati</taxon>
        <taxon>Actinomycetota</taxon>
        <taxon>Actinomycetes</taxon>
        <taxon>Micrococcales</taxon>
        <taxon>Micrococcaceae</taxon>
        <taxon>Nesterenkonia</taxon>
    </lineage>
</organism>
<proteinExistence type="predicted"/>
<evidence type="ECO:0000313" key="3">
    <source>
        <dbReference type="Proteomes" id="UP000238217"/>
    </source>
</evidence>
<dbReference type="PANTHER" id="PTHR43179:SF7">
    <property type="entry name" value="RHAMNOSYLTRANSFERASE WBBL"/>
    <property type="match status" value="1"/>
</dbReference>
<dbReference type="InterPro" id="IPR001173">
    <property type="entry name" value="Glyco_trans_2-like"/>
</dbReference>
<dbReference type="AlphaFoldDB" id="A0A2T0YAF1"/>
<evidence type="ECO:0000259" key="1">
    <source>
        <dbReference type="Pfam" id="PF00535"/>
    </source>
</evidence>
<sequence>MASTGKRGLSSGEMSRVNLESWSLVTVTYNSAAMLREYWSNVRLPSEVEWIVVDNASADDSVEVARQLGARVISLTRNVGFGTANNIGFRSSESKFVGFLNPDVSPKLEDLIELEEVIISTAGIVAPQLTNPDGSLQPNGRGYPFLFDKVRNRLDPSGADSSYRIFASAKEDVPVVWFMGAVVLGTREQLENLGPWDERFFVYYEDSDLGLRAAAAGLPRTVTGRVRWVHGWARETSKLAVGPWVRELPSMVKFYSRYPRLLSLRPDSAKKKIASLGWPRP</sequence>
<dbReference type="InterPro" id="IPR029044">
    <property type="entry name" value="Nucleotide-diphossugar_trans"/>
</dbReference>
<protein>
    <recommendedName>
        <fullName evidence="1">Glycosyltransferase 2-like domain-containing protein</fullName>
    </recommendedName>
</protein>
<dbReference type="RefSeq" id="WP_106124171.1">
    <property type="nucleotide sequence ID" value="NZ_PVTY01000038.1"/>
</dbReference>
<dbReference type="EMBL" id="PVTY01000038">
    <property type="protein sequence ID" value="PRZ11656.1"/>
    <property type="molecule type" value="Genomic_DNA"/>
</dbReference>
<dbReference type="Pfam" id="PF00535">
    <property type="entry name" value="Glycos_transf_2"/>
    <property type="match status" value="1"/>
</dbReference>
<comment type="caution">
    <text evidence="2">The sequence shown here is derived from an EMBL/GenBank/DDBJ whole genome shotgun (WGS) entry which is preliminary data.</text>
</comment>
<gene>
    <name evidence="2" type="ORF">BCL67_1385</name>
</gene>
<evidence type="ECO:0000313" key="2">
    <source>
        <dbReference type="EMBL" id="PRZ11656.1"/>
    </source>
</evidence>
<keyword evidence="3" id="KW-1185">Reference proteome</keyword>
<reference evidence="2 3" key="1">
    <citation type="submission" date="2018-03" db="EMBL/GenBank/DDBJ databases">
        <title>Comparative analysis of microorganisms from saline springs in Andes Mountain Range, Colombia.</title>
        <authorList>
            <person name="Rubin E."/>
        </authorList>
    </citation>
    <scope>NUCLEOTIDE SEQUENCE [LARGE SCALE GENOMIC DNA]</scope>
    <source>
        <strain evidence="2 3">CG 35</strain>
    </source>
</reference>
<name>A0A2T0YAF1_9MICC</name>
<dbReference type="SUPFAM" id="SSF53448">
    <property type="entry name" value="Nucleotide-diphospho-sugar transferases"/>
    <property type="match status" value="1"/>
</dbReference>
<dbReference type="OrthoDB" id="9771846at2"/>
<dbReference type="Gene3D" id="3.90.550.10">
    <property type="entry name" value="Spore Coat Polysaccharide Biosynthesis Protein SpsA, Chain A"/>
    <property type="match status" value="1"/>
</dbReference>